<dbReference type="Proteomes" id="UP000779507">
    <property type="component" value="Unassembled WGS sequence"/>
</dbReference>
<keyword evidence="4" id="KW-1185">Reference proteome</keyword>
<gene>
    <name evidence="3" type="ORF">HNP98_002054</name>
</gene>
<feature type="transmembrane region" description="Helical" evidence="2">
    <location>
        <begin position="143"/>
        <end position="163"/>
    </location>
</feature>
<feature type="transmembrane region" description="Helical" evidence="2">
    <location>
        <begin position="222"/>
        <end position="245"/>
    </location>
</feature>
<name>A0ABX2FPX4_9BACT</name>
<accession>A0ABX2FPX4</accession>
<keyword evidence="2" id="KW-0472">Membrane</keyword>
<evidence type="ECO:0000313" key="4">
    <source>
        <dbReference type="Proteomes" id="UP000779507"/>
    </source>
</evidence>
<dbReference type="RefSeq" id="WP_173809964.1">
    <property type="nucleotide sequence ID" value="NZ_JABSNP010000008.1"/>
</dbReference>
<evidence type="ECO:0000256" key="2">
    <source>
        <dbReference type="SAM" id="Phobius"/>
    </source>
</evidence>
<feature type="transmembrane region" description="Helical" evidence="2">
    <location>
        <begin position="102"/>
        <end position="131"/>
    </location>
</feature>
<feature type="transmembrane region" description="Helical" evidence="2">
    <location>
        <begin position="30"/>
        <end position="49"/>
    </location>
</feature>
<keyword evidence="2" id="KW-0812">Transmembrane</keyword>
<dbReference type="Pfam" id="PF09852">
    <property type="entry name" value="DUF2079"/>
    <property type="match status" value="1"/>
</dbReference>
<keyword evidence="2" id="KW-1133">Transmembrane helix</keyword>
<proteinExistence type="predicted"/>
<dbReference type="InterPro" id="IPR018650">
    <property type="entry name" value="STSV1_Orf64"/>
</dbReference>
<protein>
    <submittedName>
        <fullName evidence="3">Membrane protein</fullName>
    </submittedName>
</protein>
<feature type="transmembrane region" description="Helical" evidence="2">
    <location>
        <begin position="183"/>
        <end position="210"/>
    </location>
</feature>
<reference evidence="3 4" key="1">
    <citation type="submission" date="2020-05" db="EMBL/GenBank/DDBJ databases">
        <title>Genomic Encyclopedia of Type Strains, Phase IV (KMG-V): Genome sequencing to study the core and pangenomes of soil and plant-associated prokaryotes.</title>
        <authorList>
            <person name="Whitman W."/>
        </authorList>
    </citation>
    <scope>NUCLEOTIDE SEQUENCE [LARGE SCALE GENOMIC DNA]</scope>
    <source>
        <strain evidence="3 4">9A</strain>
    </source>
</reference>
<dbReference type="EMBL" id="JABSNP010000008">
    <property type="protein sequence ID" value="NRT19230.1"/>
    <property type="molecule type" value="Genomic_DNA"/>
</dbReference>
<feature type="region of interest" description="Disordered" evidence="1">
    <location>
        <begin position="1"/>
        <end position="21"/>
    </location>
</feature>
<organism evidence="3 4">
    <name type="scientific">Hymenobacter caeli</name>
    <dbReference type="NCBI Taxonomy" id="2735894"/>
    <lineage>
        <taxon>Bacteria</taxon>
        <taxon>Pseudomonadati</taxon>
        <taxon>Bacteroidota</taxon>
        <taxon>Cytophagia</taxon>
        <taxon>Cytophagales</taxon>
        <taxon>Hymenobacteraceae</taxon>
        <taxon>Hymenobacter</taxon>
    </lineage>
</organism>
<sequence length="521" mass="57100">MAPAHENSAYESSYSRPLGNAPAGRRRGPALPLALAGVVYALVSLVNQYNFRTAALDLGLAAQVVGDWAHGRVAYAALLLDSPPTNFLSVHFSLTPVLAVPLYWLVGGAWALLLMQLGAVLLGALGVWRYARARGATGGEARWALAFFCCQWGIFSALGFDYHDNVVGAMAVPWLALWAGQGRWGWAAAAALFLLVSKENMALWLVFVLLGLAWQHRHRRGAVAGLGLAAAGALGYFLLVTHWVMPALDVAQRPFSQVVRYRQWGASVPGMAWNLLCHPQLLAQALFCNTDPSGAYDYVKLELWGALLCSGALALRRQPWYALMLVPIVGQKLLANDPALWGINQQYSIEFAPVLALALVDAVRRRPAGSARRRGWRWALAGAAGFTLVTLYARQSKWYDRATTNFLTGRHYRCPYDRAALRAALARLPARGPLSVQSNLVPQLPAPRRLYLFPVLRDAAGVVLLRHPDEAAGWPLRPEESQKALAQLRARPDFRVAYEDAQLVVFARRGPVPDPAEVLHF</sequence>
<comment type="caution">
    <text evidence="3">The sequence shown here is derived from an EMBL/GenBank/DDBJ whole genome shotgun (WGS) entry which is preliminary data.</text>
</comment>
<evidence type="ECO:0000256" key="1">
    <source>
        <dbReference type="SAM" id="MobiDB-lite"/>
    </source>
</evidence>
<evidence type="ECO:0000313" key="3">
    <source>
        <dbReference type="EMBL" id="NRT19230.1"/>
    </source>
</evidence>